<sequence>KIQTVNDAMIIFEACRKGILQRTTRRLLEKEKEELRSGQVYVFDEHESGIKRWTDGRLWSPSRIIKDFLVYRELATRDRSVKRDEPIDEILQRRVQAEGLKVHQCSKGTFILRNNGLLKKTISIKFN</sequence>
<evidence type="ECO:0000313" key="2">
    <source>
        <dbReference type="Proteomes" id="UP000789860"/>
    </source>
</evidence>
<keyword evidence="2" id="KW-1185">Reference proteome</keyword>
<evidence type="ECO:0000313" key="1">
    <source>
        <dbReference type="EMBL" id="CAG8627192.1"/>
    </source>
</evidence>
<feature type="non-terminal residue" evidence="1">
    <location>
        <position position="1"/>
    </location>
</feature>
<organism evidence="1 2">
    <name type="scientific">Scutellospora calospora</name>
    <dbReference type="NCBI Taxonomy" id="85575"/>
    <lineage>
        <taxon>Eukaryota</taxon>
        <taxon>Fungi</taxon>
        <taxon>Fungi incertae sedis</taxon>
        <taxon>Mucoromycota</taxon>
        <taxon>Glomeromycotina</taxon>
        <taxon>Glomeromycetes</taxon>
        <taxon>Diversisporales</taxon>
        <taxon>Gigasporaceae</taxon>
        <taxon>Scutellospora</taxon>
    </lineage>
</organism>
<reference evidence="1" key="1">
    <citation type="submission" date="2021-06" db="EMBL/GenBank/DDBJ databases">
        <authorList>
            <person name="Kallberg Y."/>
            <person name="Tangrot J."/>
            <person name="Rosling A."/>
        </authorList>
    </citation>
    <scope>NUCLEOTIDE SEQUENCE</scope>
    <source>
        <strain evidence="1">AU212A</strain>
    </source>
</reference>
<feature type="non-terminal residue" evidence="1">
    <location>
        <position position="127"/>
    </location>
</feature>
<gene>
    <name evidence="1" type="ORF">SCALOS_LOCUS7840</name>
</gene>
<protein>
    <submittedName>
        <fullName evidence="1">6633_t:CDS:1</fullName>
    </submittedName>
</protein>
<dbReference type="Proteomes" id="UP000789860">
    <property type="component" value="Unassembled WGS sequence"/>
</dbReference>
<name>A0ACA9N3D4_9GLOM</name>
<comment type="caution">
    <text evidence="1">The sequence shown here is derived from an EMBL/GenBank/DDBJ whole genome shotgun (WGS) entry which is preliminary data.</text>
</comment>
<dbReference type="EMBL" id="CAJVPM010018910">
    <property type="protein sequence ID" value="CAG8627192.1"/>
    <property type="molecule type" value="Genomic_DNA"/>
</dbReference>
<accession>A0ACA9N3D4</accession>
<proteinExistence type="predicted"/>